<comment type="caution">
    <text evidence="2">The sequence shown here is derived from an EMBL/GenBank/DDBJ whole genome shotgun (WGS) entry which is preliminary data.</text>
</comment>
<proteinExistence type="predicted"/>
<name>A0AA39V450_9LECA</name>
<keyword evidence="3" id="KW-1185">Reference proteome</keyword>
<dbReference type="Proteomes" id="UP001166286">
    <property type="component" value="Unassembled WGS sequence"/>
</dbReference>
<organism evidence="2 3">
    <name type="scientific">Cladonia borealis</name>
    <dbReference type="NCBI Taxonomy" id="184061"/>
    <lineage>
        <taxon>Eukaryota</taxon>
        <taxon>Fungi</taxon>
        <taxon>Dikarya</taxon>
        <taxon>Ascomycota</taxon>
        <taxon>Pezizomycotina</taxon>
        <taxon>Lecanoromycetes</taxon>
        <taxon>OSLEUM clade</taxon>
        <taxon>Lecanoromycetidae</taxon>
        <taxon>Lecanorales</taxon>
        <taxon>Lecanorineae</taxon>
        <taxon>Cladoniaceae</taxon>
        <taxon>Cladonia</taxon>
    </lineage>
</organism>
<feature type="compositionally biased region" description="Polar residues" evidence="1">
    <location>
        <begin position="99"/>
        <end position="114"/>
    </location>
</feature>
<evidence type="ECO:0000313" key="2">
    <source>
        <dbReference type="EMBL" id="KAK0510794.1"/>
    </source>
</evidence>
<reference evidence="2" key="1">
    <citation type="submission" date="2023-03" db="EMBL/GenBank/DDBJ databases">
        <title>Complete genome of Cladonia borealis.</title>
        <authorList>
            <person name="Park H."/>
        </authorList>
    </citation>
    <scope>NUCLEOTIDE SEQUENCE</scope>
    <source>
        <strain evidence="2">ANT050790</strain>
    </source>
</reference>
<protein>
    <submittedName>
        <fullName evidence="2">Uncharacterized protein</fullName>
    </submittedName>
</protein>
<gene>
    <name evidence="2" type="ORF">JMJ35_007226</name>
</gene>
<feature type="region of interest" description="Disordered" evidence="1">
    <location>
        <begin position="91"/>
        <end position="114"/>
    </location>
</feature>
<evidence type="ECO:0000313" key="3">
    <source>
        <dbReference type="Proteomes" id="UP001166286"/>
    </source>
</evidence>
<dbReference type="AlphaFoldDB" id="A0AA39V450"/>
<evidence type="ECO:0000256" key="1">
    <source>
        <dbReference type="SAM" id="MobiDB-lite"/>
    </source>
</evidence>
<sequence>MQDSTMTLYVEGGLIVTSYFKYLPGPHIYIISFHRSISGSASLAYQSLRRKPSSSSPIHRFPESATRATTSSIFHCIMSFEGKIATTERHDVGSGRTVLETSSGSSLRGSQTDFASLPPPYDGHHASLTRNMALQAHATVQKYSTQRQRTLHRRSPRPFQRSSLPEDGMSQGIALQLEGEGETEPNAAWKKQMRADRLALNALIEANQGREANAVPDDGGNGEDLSDFNTRYQEYLGRRGLSNIEQLTRHTERLFDEL</sequence>
<feature type="region of interest" description="Disordered" evidence="1">
    <location>
        <begin position="143"/>
        <end position="168"/>
    </location>
</feature>
<accession>A0AA39V450</accession>
<dbReference type="EMBL" id="JAFEKC020000015">
    <property type="protein sequence ID" value="KAK0510794.1"/>
    <property type="molecule type" value="Genomic_DNA"/>
</dbReference>